<dbReference type="Pfam" id="PF00853">
    <property type="entry name" value="Runt"/>
    <property type="match status" value="1"/>
</dbReference>
<dbReference type="PANTHER" id="PTHR11950:SF31">
    <property type="entry name" value="SEGMENTATION PROTEIN RUNT"/>
    <property type="match status" value="1"/>
</dbReference>
<keyword evidence="2" id="KW-0805">Transcription regulation</keyword>
<proteinExistence type="predicted"/>
<dbReference type="Proteomes" id="UP001164746">
    <property type="component" value="Chromosome 6"/>
</dbReference>
<organism evidence="7 8">
    <name type="scientific">Mya arenaria</name>
    <name type="common">Soft-shell clam</name>
    <dbReference type="NCBI Taxonomy" id="6604"/>
    <lineage>
        <taxon>Eukaryota</taxon>
        <taxon>Metazoa</taxon>
        <taxon>Spiralia</taxon>
        <taxon>Lophotrochozoa</taxon>
        <taxon>Mollusca</taxon>
        <taxon>Bivalvia</taxon>
        <taxon>Autobranchia</taxon>
        <taxon>Heteroconchia</taxon>
        <taxon>Euheterodonta</taxon>
        <taxon>Imparidentia</taxon>
        <taxon>Neoheterodontei</taxon>
        <taxon>Myida</taxon>
        <taxon>Myoidea</taxon>
        <taxon>Myidae</taxon>
        <taxon>Mya</taxon>
    </lineage>
</organism>
<dbReference type="EMBL" id="CP111017">
    <property type="protein sequence ID" value="WAR07561.1"/>
    <property type="molecule type" value="Genomic_DNA"/>
</dbReference>
<sequence length="435" mass="48467">MNDVCLFPGKSFTLCILVATNPPQITTYSKAIKVTVDGPREARSKTKLRTDDRRIIHRGPLDLPMDRPLTDPICDSRRLPSHLLELDHLRRSTQGTDTSGRRILHPSSDTNGFHTTDNRRSPWGSFDSLPPYTKEGIFPSSGSPGAFSQPQTVTNIGQRMSPPDMDVHMSEPRFSNLSGISEMQVPVTSHEQDRPLPILPEAHRLEFSALEPRYSERSSLPMMLPTRIQTSAPDIRFSDRLTEHRFSEQRSINPTSLSSMTFATTGSNLAILEESRAVSTLAGPGGHQNTYQMLPSDLFNSMAPQSSFSSSFTLPSTPQLPIGLMSGYPHLSAPMQNLQSSICPTGEVRTYEILGQGVKAEMMEHRNMNIPQSLRQDRTLMSPNLRLLDNQILSRDNEREMQTNQSPQHSDSSVGGHSPPRLGRNNGDGNVWRPY</sequence>
<evidence type="ECO:0000259" key="6">
    <source>
        <dbReference type="PROSITE" id="PS51062"/>
    </source>
</evidence>
<feature type="region of interest" description="Disordered" evidence="5">
    <location>
        <begin position="93"/>
        <end position="125"/>
    </location>
</feature>
<accession>A0ABY7EFI1</accession>
<evidence type="ECO:0000256" key="1">
    <source>
        <dbReference type="ARBA" id="ARBA00004123"/>
    </source>
</evidence>
<dbReference type="Gene3D" id="2.60.40.720">
    <property type="match status" value="1"/>
</dbReference>
<dbReference type="InterPro" id="IPR013524">
    <property type="entry name" value="Runt_dom"/>
</dbReference>
<evidence type="ECO:0000256" key="4">
    <source>
        <dbReference type="ARBA" id="ARBA00023242"/>
    </source>
</evidence>
<feature type="domain" description="Runt" evidence="6">
    <location>
        <begin position="1"/>
        <end position="44"/>
    </location>
</feature>
<dbReference type="InterPro" id="IPR012346">
    <property type="entry name" value="p53/RUNT-type_TF_DNA-bd_sf"/>
</dbReference>
<evidence type="ECO:0000313" key="7">
    <source>
        <dbReference type="EMBL" id="WAR07561.1"/>
    </source>
</evidence>
<dbReference type="SUPFAM" id="SSF49417">
    <property type="entry name" value="p53-like transcription factors"/>
    <property type="match status" value="1"/>
</dbReference>
<dbReference type="InterPro" id="IPR000040">
    <property type="entry name" value="AML1_Runt"/>
</dbReference>
<name>A0ABY7EFI1_MYAAR</name>
<dbReference type="InterPro" id="IPR008967">
    <property type="entry name" value="p53-like_TF_DNA-bd_sf"/>
</dbReference>
<dbReference type="PANTHER" id="PTHR11950">
    <property type="entry name" value="RUNT RELATED"/>
    <property type="match status" value="1"/>
</dbReference>
<keyword evidence="3" id="KW-0804">Transcription</keyword>
<keyword evidence="4" id="KW-0539">Nucleus</keyword>
<evidence type="ECO:0000256" key="5">
    <source>
        <dbReference type="SAM" id="MobiDB-lite"/>
    </source>
</evidence>
<comment type="subcellular location">
    <subcellularLocation>
        <location evidence="1">Nucleus</location>
    </subcellularLocation>
</comment>
<feature type="region of interest" description="Disordered" evidence="5">
    <location>
        <begin position="398"/>
        <end position="435"/>
    </location>
</feature>
<dbReference type="PROSITE" id="PS51062">
    <property type="entry name" value="RUNT"/>
    <property type="match status" value="1"/>
</dbReference>
<gene>
    <name evidence="7" type="ORF">MAR_017519</name>
</gene>
<evidence type="ECO:0000256" key="2">
    <source>
        <dbReference type="ARBA" id="ARBA00023015"/>
    </source>
</evidence>
<protein>
    <submittedName>
        <fullName evidence="7">LOZEN-like protein</fullName>
    </submittedName>
</protein>
<reference evidence="7" key="1">
    <citation type="submission" date="2022-11" db="EMBL/GenBank/DDBJ databases">
        <title>Centuries of genome instability and evolution in soft-shell clam transmissible cancer (bioRxiv).</title>
        <authorList>
            <person name="Hart S.F.M."/>
            <person name="Yonemitsu M.A."/>
            <person name="Giersch R.M."/>
            <person name="Beal B.F."/>
            <person name="Arriagada G."/>
            <person name="Davis B.W."/>
            <person name="Ostrander E.A."/>
            <person name="Goff S.P."/>
            <person name="Metzger M.J."/>
        </authorList>
    </citation>
    <scope>NUCLEOTIDE SEQUENCE</scope>
    <source>
        <strain evidence="7">MELC-2E11</strain>
        <tissue evidence="7">Siphon/mantle</tissue>
    </source>
</reference>
<keyword evidence="8" id="KW-1185">Reference proteome</keyword>
<evidence type="ECO:0000256" key="3">
    <source>
        <dbReference type="ARBA" id="ARBA00023163"/>
    </source>
</evidence>
<feature type="compositionally biased region" description="Polar residues" evidence="5">
    <location>
        <begin position="402"/>
        <end position="415"/>
    </location>
</feature>
<evidence type="ECO:0000313" key="8">
    <source>
        <dbReference type="Proteomes" id="UP001164746"/>
    </source>
</evidence>